<reference evidence="1 2" key="1">
    <citation type="submission" date="2018-08" db="EMBL/GenBank/DDBJ databases">
        <title>A genome reference for cultivated species of the human gut microbiota.</title>
        <authorList>
            <person name="Zou Y."/>
            <person name="Xue W."/>
            <person name="Luo G."/>
        </authorList>
    </citation>
    <scope>NUCLEOTIDE SEQUENCE [LARGE SCALE GENOMIC DNA]</scope>
    <source>
        <strain evidence="1 2">TF08-11</strain>
    </source>
</reference>
<name>A0A3E3DTY2_9FIRM</name>
<protein>
    <submittedName>
        <fullName evidence="1">Uncharacterized protein</fullName>
    </submittedName>
</protein>
<accession>A0A3E3DTY2</accession>
<dbReference type="Proteomes" id="UP000260721">
    <property type="component" value="Unassembled WGS sequence"/>
</dbReference>
<dbReference type="RefSeq" id="WP_117447341.1">
    <property type="nucleotide sequence ID" value="NZ_QUSK01000047.1"/>
</dbReference>
<evidence type="ECO:0000313" key="1">
    <source>
        <dbReference type="EMBL" id="RGD72740.1"/>
    </source>
</evidence>
<organism evidence="1 2">
    <name type="scientific">Faecalicoccus pleomorphus</name>
    <dbReference type="NCBI Taxonomy" id="1323"/>
    <lineage>
        <taxon>Bacteria</taxon>
        <taxon>Bacillati</taxon>
        <taxon>Bacillota</taxon>
        <taxon>Erysipelotrichia</taxon>
        <taxon>Erysipelotrichales</taxon>
        <taxon>Erysipelotrichaceae</taxon>
        <taxon>Faecalicoccus</taxon>
    </lineage>
</organism>
<dbReference type="AlphaFoldDB" id="A0A3E3DTY2"/>
<gene>
    <name evidence="1" type="ORF">DXC78_12585</name>
</gene>
<proteinExistence type="predicted"/>
<sequence>MIIKVDDVIDSNICVHYLDCFRFQVCGSEYNVLLNKSNIDLYQYEIWKKDSNNLIFVNNVSISLDKFREYYFADERSTNYKIINELIIPTIIK</sequence>
<evidence type="ECO:0000313" key="2">
    <source>
        <dbReference type="Proteomes" id="UP000260721"/>
    </source>
</evidence>
<dbReference type="EMBL" id="QUSK01000047">
    <property type="protein sequence ID" value="RGD72740.1"/>
    <property type="molecule type" value="Genomic_DNA"/>
</dbReference>
<comment type="caution">
    <text evidence="1">The sequence shown here is derived from an EMBL/GenBank/DDBJ whole genome shotgun (WGS) entry which is preliminary data.</text>
</comment>